<evidence type="ECO:0000313" key="6">
    <source>
        <dbReference type="Proteomes" id="UP000186513"/>
    </source>
</evidence>
<evidence type="ECO:0000256" key="1">
    <source>
        <dbReference type="ARBA" id="ARBA00022679"/>
    </source>
</evidence>
<dbReference type="EMBL" id="FPKR01000011">
    <property type="protein sequence ID" value="SFZ78012.1"/>
    <property type="molecule type" value="Genomic_DNA"/>
</dbReference>
<dbReference type="STRING" id="1121279.SAMN02745887_02719"/>
<dbReference type="GO" id="GO:0005737">
    <property type="term" value="C:cytoplasm"/>
    <property type="evidence" value="ECO:0007669"/>
    <property type="project" value="TreeGrafter"/>
</dbReference>
<dbReference type="Gene3D" id="3.40.630.30">
    <property type="match status" value="1"/>
</dbReference>
<dbReference type="OrthoDB" id="9801656at2"/>
<feature type="domain" description="N-acetyltransferase" evidence="4">
    <location>
        <begin position="4"/>
        <end position="166"/>
    </location>
</feature>
<evidence type="ECO:0000256" key="3">
    <source>
        <dbReference type="ARBA" id="ARBA00038502"/>
    </source>
</evidence>
<proteinExistence type="inferred from homology"/>
<gene>
    <name evidence="5" type="ORF">SAMN02745887_02719</name>
</gene>
<dbReference type="GO" id="GO:0008999">
    <property type="term" value="F:protein-N-terminal-alanine acetyltransferase activity"/>
    <property type="evidence" value="ECO:0007669"/>
    <property type="project" value="TreeGrafter"/>
</dbReference>
<protein>
    <submittedName>
        <fullName evidence="5">Ribosomal-protein-alanine N-acetyltransferase</fullName>
    </submittedName>
</protein>
<name>A0A1K2HMH8_9NEIS</name>
<sequence length="174" mass="19298">MQTIHLSAPSLVDAEALLAFELANRAFFETHINARPAHYYSLDGVRAAIAQAQQEAAADQAYQHLVRDEAGTLVGRVNLSRVRRAHYHSAELGYRIAQSACGQGYASAAVRLALARAFGELQLLRVEAIARPGNIGSLRVLAHNGFRLFGRSSRSFQLHGEWHDLEHYERHAED</sequence>
<dbReference type="PANTHER" id="PTHR43792:SF8">
    <property type="entry name" value="[RIBOSOMAL PROTEIN US5]-ALANINE N-ACETYLTRANSFERASE"/>
    <property type="match status" value="1"/>
</dbReference>
<evidence type="ECO:0000313" key="5">
    <source>
        <dbReference type="EMBL" id="SFZ78012.1"/>
    </source>
</evidence>
<dbReference type="InterPro" id="IPR051531">
    <property type="entry name" value="N-acetyltransferase"/>
</dbReference>
<keyword evidence="2" id="KW-0012">Acyltransferase</keyword>
<dbReference type="AlphaFoldDB" id="A0A1K2HMH8"/>
<dbReference type="Pfam" id="PF13302">
    <property type="entry name" value="Acetyltransf_3"/>
    <property type="match status" value="1"/>
</dbReference>
<dbReference type="RefSeq" id="WP_072429224.1">
    <property type="nucleotide sequence ID" value="NZ_FPKR01000011.1"/>
</dbReference>
<dbReference type="SUPFAM" id="SSF55729">
    <property type="entry name" value="Acyl-CoA N-acyltransferases (Nat)"/>
    <property type="match status" value="1"/>
</dbReference>
<reference evidence="5 6" key="1">
    <citation type="submission" date="2016-11" db="EMBL/GenBank/DDBJ databases">
        <authorList>
            <person name="Jaros S."/>
            <person name="Januszkiewicz K."/>
            <person name="Wedrychowicz H."/>
        </authorList>
    </citation>
    <scope>NUCLEOTIDE SEQUENCE [LARGE SCALE GENOMIC DNA]</scope>
    <source>
        <strain evidence="5 6">DSM 18899</strain>
    </source>
</reference>
<dbReference type="InterPro" id="IPR000182">
    <property type="entry name" value="GNAT_dom"/>
</dbReference>
<dbReference type="PROSITE" id="PS51186">
    <property type="entry name" value="GNAT"/>
    <property type="match status" value="1"/>
</dbReference>
<comment type="similarity">
    <text evidence="3">Belongs to the acetyltransferase family. RimJ subfamily.</text>
</comment>
<organism evidence="5 6">
    <name type="scientific">Chitinimonas taiwanensis DSM 18899</name>
    <dbReference type="NCBI Taxonomy" id="1121279"/>
    <lineage>
        <taxon>Bacteria</taxon>
        <taxon>Pseudomonadati</taxon>
        <taxon>Pseudomonadota</taxon>
        <taxon>Betaproteobacteria</taxon>
        <taxon>Neisseriales</taxon>
        <taxon>Chitinibacteraceae</taxon>
        <taxon>Chitinimonas</taxon>
    </lineage>
</organism>
<dbReference type="PANTHER" id="PTHR43792">
    <property type="entry name" value="GNAT FAMILY, PUTATIVE (AFU_ORTHOLOGUE AFUA_3G00765)-RELATED-RELATED"/>
    <property type="match status" value="1"/>
</dbReference>
<dbReference type="Proteomes" id="UP000186513">
    <property type="component" value="Unassembled WGS sequence"/>
</dbReference>
<evidence type="ECO:0000259" key="4">
    <source>
        <dbReference type="PROSITE" id="PS51186"/>
    </source>
</evidence>
<keyword evidence="6" id="KW-1185">Reference proteome</keyword>
<keyword evidence="1 5" id="KW-0808">Transferase</keyword>
<evidence type="ECO:0000256" key="2">
    <source>
        <dbReference type="ARBA" id="ARBA00023315"/>
    </source>
</evidence>
<accession>A0A1K2HMH8</accession>
<dbReference type="InterPro" id="IPR016181">
    <property type="entry name" value="Acyl_CoA_acyltransferase"/>
</dbReference>